<evidence type="ECO:0000313" key="1">
    <source>
        <dbReference type="EMBL" id="WNZ48101.1"/>
    </source>
</evidence>
<organism evidence="1">
    <name type="scientific">Leptolyngbya boryana CZ1</name>
    <dbReference type="NCBI Taxonomy" id="3060204"/>
    <lineage>
        <taxon>Bacteria</taxon>
        <taxon>Bacillati</taxon>
        <taxon>Cyanobacteriota</taxon>
        <taxon>Cyanophyceae</taxon>
        <taxon>Leptolyngbyales</taxon>
        <taxon>Leptolyngbyaceae</taxon>
        <taxon>Leptolyngbya group</taxon>
        <taxon>Leptolyngbya</taxon>
    </lineage>
</organism>
<protein>
    <submittedName>
        <fullName evidence="1">Type II toxin-antitoxin system HicA family toxin</fullName>
    </submittedName>
</protein>
<gene>
    <name evidence="1" type="ORF">Q2T42_09690</name>
</gene>
<proteinExistence type="predicted"/>
<reference evidence="1" key="2">
    <citation type="submission" date="2023-07" db="EMBL/GenBank/DDBJ databases">
        <authorList>
            <person name="Bai X.-H."/>
            <person name="Wang H.-H."/>
            <person name="Wang J."/>
            <person name="Ma M.-Y."/>
            <person name="Hu H.-H."/>
            <person name="Song Z.-L."/>
            <person name="Ma H.-G."/>
            <person name="Fan Y."/>
            <person name="Du C.-Y."/>
            <person name="Xu J.-C."/>
        </authorList>
    </citation>
    <scope>NUCLEOTIDE SEQUENCE</scope>
    <source>
        <strain evidence="1">CZ1</strain>
    </source>
</reference>
<reference evidence="1" key="1">
    <citation type="journal article" date="2023" name="Plants (Basel)">
        <title>Genomic Analysis of Leptolyngbya boryana CZ1 Reveals Efficient Carbon Fixation Modules.</title>
        <authorList>
            <person name="Bai X."/>
            <person name="Wang H."/>
            <person name="Cheng W."/>
            <person name="Wang J."/>
            <person name="Ma M."/>
            <person name="Hu H."/>
            <person name="Song Z."/>
            <person name="Ma H."/>
            <person name="Fan Y."/>
            <person name="Du C."/>
            <person name="Xu J."/>
        </authorList>
    </citation>
    <scope>NUCLEOTIDE SEQUENCE</scope>
    <source>
        <strain evidence="1">CZ1</strain>
    </source>
</reference>
<dbReference type="RefSeq" id="WP_316428508.1">
    <property type="nucleotide sequence ID" value="NZ_CP130144.1"/>
</dbReference>
<sequence>MSRFEKILAKVLSGTSDTNVAFADLCSLLEQLGFDQRIRGSHHIFTKDNIEDILNLQPVGSKAKAYQVKQVRTVIFKYQLANDEQDDEV</sequence>
<dbReference type="Pfam" id="PF07927">
    <property type="entry name" value="HicA_toxin"/>
    <property type="match status" value="1"/>
</dbReference>
<dbReference type="EMBL" id="CP130144">
    <property type="protein sequence ID" value="WNZ48101.1"/>
    <property type="molecule type" value="Genomic_DNA"/>
</dbReference>
<dbReference type="AlphaFoldDB" id="A0AA97AY86"/>
<dbReference type="GO" id="GO:0003729">
    <property type="term" value="F:mRNA binding"/>
    <property type="evidence" value="ECO:0007669"/>
    <property type="project" value="InterPro"/>
</dbReference>
<dbReference type="InterPro" id="IPR012933">
    <property type="entry name" value="HicA_mRNA_interferase"/>
</dbReference>
<accession>A0AA97AY86</accession>
<name>A0AA97AY86_LEPBY</name>